<organism evidence="4 5">
    <name type="scientific">Bugula neritina</name>
    <name type="common">Brown bryozoan</name>
    <name type="synonym">Sertularia neritina</name>
    <dbReference type="NCBI Taxonomy" id="10212"/>
    <lineage>
        <taxon>Eukaryota</taxon>
        <taxon>Metazoa</taxon>
        <taxon>Spiralia</taxon>
        <taxon>Lophotrochozoa</taxon>
        <taxon>Bryozoa</taxon>
        <taxon>Gymnolaemata</taxon>
        <taxon>Cheilostomatida</taxon>
        <taxon>Flustrina</taxon>
        <taxon>Buguloidea</taxon>
        <taxon>Bugulidae</taxon>
        <taxon>Bugula</taxon>
    </lineage>
</organism>
<dbReference type="Proteomes" id="UP000593567">
    <property type="component" value="Unassembled WGS sequence"/>
</dbReference>
<dbReference type="InterPro" id="IPR043138">
    <property type="entry name" value="GGT_lsub"/>
</dbReference>
<evidence type="ECO:0000256" key="2">
    <source>
        <dbReference type="PIRSR" id="PIRSR600101-1"/>
    </source>
</evidence>
<evidence type="ECO:0000313" key="4">
    <source>
        <dbReference type="EMBL" id="KAF6021112.1"/>
    </source>
</evidence>
<dbReference type="InterPro" id="IPR029055">
    <property type="entry name" value="Ntn_hydrolases_N"/>
</dbReference>
<evidence type="ECO:0000313" key="5">
    <source>
        <dbReference type="Proteomes" id="UP000593567"/>
    </source>
</evidence>
<evidence type="ECO:0000256" key="1">
    <source>
        <dbReference type="ARBA" id="ARBA00084097"/>
    </source>
</evidence>
<dbReference type="FunFam" id="1.10.246.130:FF:000001">
    <property type="entry name" value="Gamma-glutamyltransferase 5 isoform 1"/>
    <property type="match status" value="1"/>
</dbReference>
<reference evidence="4" key="1">
    <citation type="submission" date="2020-06" db="EMBL/GenBank/DDBJ databases">
        <title>Draft genome of Bugula neritina, a colonial animal packing powerful symbionts and potential medicines.</title>
        <authorList>
            <person name="Rayko M."/>
        </authorList>
    </citation>
    <scope>NUCLEOTIDE SEQUENCE [LARGE SCALE GENOMIC DNA]</scope>
    <source>
        <strain evidence="4">Kwan_BN1</strain>
    </source>
</reference>
<feature type="binding site" evidence="3">
    <location>
        <position position="447"/>
    </location>
    <ligand>
        <name>L-glutamate</name>
        <dbReference type="ChEBI" id="CHEBI:29985"/>
    </ligand>
</feature>
<sequence length="596" mass="65386">MNNLVDSVDVTNCIECLDSCLSGVECDPDLHRMRDISEVINLSDYSDCSRHRRVEWPNSPLDRGGQYRFASVSCAEKKCSSVGVQMLAEGGSAVDAAIAVSLAIGVERSLSSGIGGGGFMTYYSRELEESYILDYRETAPKSAYSTMYEDSNLNTKIGGGSIAVPGEVSGLWEAHQRFGKLKWSRLFEPAIEMAEKGIKLNGYLSRQLAKYYPEFDSTLQAIFTNTETGEIKKEGDTVVFTKLAETYRRIAAEGPETFYNGSLRDDIVADLEELDGQIVTAEDLAEYRTELRAPVTTTLKNGGYTVISPPPPSAGYHFTAESISSKREHIESTATTYHRVIEAMKFSYSTRMDLGDPKFSDVSEIVENLTDPEYGAELRSRICDDTTHSIEYYGATTDSRKTTGTSQISVLAGNGDAVSLTTSINACWGSKRMGKRTGIIFNNHMDDFSMPGTPSWTDDAWVAPSNAANWIEPGKRPLSAMCPSIVTDSNEDVILVTGGSGGAQITTATALTIINYLWFGHNLLDSVSKPRLHNQLLPNTIFYEKGFPEEYLEELEKKKHKLTPISFPPVTESVCSHNGAIFGVGDFRRLGGADGF</sequence>
<feature type="active site" description="Nucleophile" evidence="2">
    <location>
        <position position="405"/>
    </location>
</feature>
<dbReference type="AlphaFoldDB" id="A0A7J7J4P4"/>
<protein>
    <submittedName>
        <fullName evidence="4">GGT1</fullName>
    </submittedName>
</protein>
<dbReference type="GO" id="GO:0006751">
    <property type="term" value="P:glutathione catabolic process"/>
    <property type="evidence" value="ECO:0007669"/>
    <property type="project" value="InterPro"/>
</dbReference>
<dbReference type="PRINTS" id="PR01210">
    <property type="entry name" value="GGTRANSPTASE"/>
</dbReference>
<dbReference type="Pfam" id="PF01019">
    <property type="entry name" value="G_glu_transpept"/>
    <property type="match status" value="1"/>
</dbReference>
<dbReference type="GO" id="GO:0005886">
    <property type="term" value="C:plasma membrane"/>
    <property type="evidence" value="ECO:0007669"/>
    <property type="project" value="TreeGrafter"/>
</dbReference>
<dbReference type="SUPFAM" id="SSF56235">
    <property type="entry name" value="N-terminal nucleophile aminohydrolases (Ntn hydrolases)"/>
    <property type="match status" value="1"/>
</dbReference>
<accession>A0A7J7J4P4</accession>
<dbReference type="PANTHER" id="PTHR11686:SF9">
    <property type="entry name" value="RE13973P"/>
    <property type="match status" value="1"/>
</dbReference>
<gene>
    <name evidence="4" type="ORF">EB796_020578</name>
</gene>
<name>A0A7J7J4P4_BUGNE</name>
<evidence type="ECO:0000256" key="3">
    <source>
        <dbReference type="PIRSR" id="PIRSR600101-2"/>
    </source>
</evidence>
<proteinExistence type="predicted"/>
<keyword evidence="1" id="KW-0800">Toxin</keyword>
<dbReference type="InterPro" id="IPR043137">
    <property type="entry name" value="GGT_ssub_C"/>
</dbReference>
<feature type="binding site" evidence="3">
    <location>
        <begin position="423"/>
        <end position="425"/>
    </location>
    <ligand>
        <name>L-glutamate</name>
        <dbReference type="ChEBI" id="CHEBI:29985"/>
    </ligand>
</feature>
<dbReference type="GO" id="GO:0036374">
    <property type="term" value="F:glutathione hydrolase activity"/>
    <property type="evidence" value="ECO:0007669"/>
    <property type="project" value="InterPro"/>
</dbReference>
<dbReference type="InterPro" id="IPR000101">
    <property type="entry name" value="GGT_peptidase"/>
</dbReference>
<dbReference type="EMBL" id="VXIV02003126">
    <property type="protein sequence ID" value="KAF6021112.1"/>
    <property type="molecule type" value="Genomic_DNA"/>
</dbReference>
<dbReference type="Gene3D" id="1.10.246.130">
    <property type="match status" value="1"/>
</dbReference>
<dbReference type="OrthoDB" id="1081007at2759"/>
<dbReference type="FunFam" id="3.60.20.40:FF:000001">
    <property type="entry name" value="Gamma-glutamyltranspeptidase 1"/>
    <property type="match status" value="1"/>
</dbReference>
<keyword evidence="5" id="KW-1185">Reference proteome</keyword>
<dbReference type="NCBIfam" id="TIGR00066">
    <property type="entry name" value="g_glut_trans"/>
    <property type="match status" value="1"/>
</dbReference>
<feature type="binding site" evidence="3">
    <location>
        <position position="502"/>
    </location>
    <ligand>
        <name>L-glutamate</name>
        <dbReference type="ChEBI" id="CHEBI:29985"/>
    </ligand>
</feature>
<feature type="binding site" evidence="3">
    <location>
        <position position="136"/>
    </location>
    <ligand>
        <name>L-glutamate</name>
        <dbReference type="ChEBI" id="CHEBI:29985"/>
    </ligand>
</feature>
<keyword evidence="1" id="KW-1199">Hemostasis impairing toxin</keyword>
<dbReference type="PANTHER" id="PTHR11686">
    <property type="entry name" value="GAMMA GLUTAMYL TRANSPEPTIDASE"/>
    <property type="match status" value="1"/>
</dbReference>
<comment type="caution">
    <text evidence="4">The sequence shown here is derived from an EMBL/GenBank/DDBJ whole genome shotgun (WGS) entry which is preliminary data.</text>
</comment>
<keyword evidence="1" id="KW-1202">Platelet aggregation activating toxin</keyword>
<dbReference type="Gene3D" id="3.60.20.40">
    <property type="match status" value="1"/>
</dbReference>